<dbReference type="RefSeq" id="WP_068386287.1">
    <property type="nucleotide sequence ID" value="NZ_LSZO01000003.1"/>
</dbReference>
<sequence>MEHEHIKIHTRFDVTALCDFADMDFVDEKIKIHAKSILPRINIEDFAGWKLVFDIDFRCANFIGIDKKIRRLESGPYDSFKYKEYVILIAIPIPDNTQAPYGIPPVENGSLRPYSSGIPRRKPVMEVAGKSTRFRLLDPGYNQYVKLEQYALASAIKAIDLAFSKGFTLGGKKIKFQDL</sequence>
<accession>A0A139SXY6</accession>
<organism evidence="1 2">
    <name type="scientific">Ventosimonas gracilis</name>
    <dbReference type="NCBI Taxonomy" id="1680762"/>
    <lineage>
        <taxon>Bacteria</taxon>
        <taxon>Pseudomonadati</taxon>
        <taxon>Pseudomonadota</taxon>
        <taxon>Gammaproteobacteria</taxon>
        <taxon>Pseudomonadales</taxon>
        <taxon>Ventosimonadaceae</taxon>
        <taxon>Ventosimonas</taxon>
    </lineage>
</organism>
<dbReference type="EMBL" id="LSZO01000003">
    <property type="protein sequence ID" value="KXU39486.1"/>
    <property type="molecule type" value="Genomic_DNA"/>
</dbReference>
<name>A0A139SXY6_9GAMM</name>
<dbReference type="Proteomes" id="UP000072660">
    <property type="component" value="Unassembled WGS sequence"/>
</dbReference>
<comment type="caution">
    <text evidence="1">The sequence shown here is derived from an EMBL/GenBank/DDBJ whole genome shotgun (WGS) entry which is preliminary data.</text>
</comment>
<proteinExistence type="predicted"/>
<evidence type="ECO:0000313" key="2">
    <source>
        <dbReference type="Proteomes" id="UP000072660"/>
    </source>
</evidence>
<protein>
    <submittedName>
        <fullName evidence="1">Uncharacterized protein</fullName>
    </submittedName>
</protein>
<keyword evidence="2" id="KW-1185">Reference proteome</keyword>
<dbReference type="OrthoDB" id="7064835at2"/>
<dbReference type="AlphaFoldDB" id="A0A139SXY6"/>
<dbReference type="Pfam" id="PF15587">
    <property type="entry name" value="Imm9"/>
    <property type="match status" value="1"/>
</dbReference>
<evidence type="ECO:0000313" key="1">
    <source>
        <dbReference type="EMBL" id="KXU39486.1"/>
    </source>
</evidence>
<dbReference type="InterPro" id="IPR028963">
    <property type="entry name" value="Imm9"/>
</dbReference>
<reference evidence="1 2" key="1">
    <citation type="submission" date="2016-02" db="EMBL/GenBank/DDBJ databases">
        <authorList>
            <person name="Wen L."/>
            <person name="He K."/>
            <person name="Yang H."/>
        </authorList>
    </citation>
    <scope>NUCLEOTIDE SEQUENCE [LARGE SCALE GENOMIC DNA]</scope>
    <source>
        <strain evidence="1 2">CV58</strain>
    </source>
</reference>
<gene>
    <name evidence="1" type="ORF">AXE65_08255</name>
</gene>